<sequence length="392" mass="46319">MKEGNYMNNMTPRERFRAVMHFRKPDRLPLYEWVAIPDETILRWIKEGLSLEDIIDQDELFVPGELLSITCYRLFSYHQPGYFKLLDRMEEITIDFGPIPRLGYRVIEETEKYKILIDAGGIKKKIMKGRQFGMPQFLEYPVKNRSDWEKIKERFDPTDPRRYPLNWSDETIEYYKTSNYPIRLRMPGFFGFGRQLMGLENWLLAFYKTPDLVKDMEEFWVDFLIETARNVIETLRSYIDCVTIWEDMAYKNGPLLSLKYFREFLLPSYKKLTSFLRKNNIDVILVDTDGDARLLIPLLLEGGVSGIYPLEVQAGMDAVALRKEYGKRLLLIGNIDKRALAKGKEAIEKEIESKLPYLKEEGGYIPSLDHEVPPDIPYQNYMYYLEFISKFL</sequence>
<dbReference type="EMBL" id="DTEI01000125">
    <property type="protein sequence ID" value="HGU16378.1"/>
    <property type="molecule type" value="Genomic_DNA"/>
</dbReference>
<evidence type="ECO:0000313" key="2">
    <source>
        <dbReference type="EMBL" id="HGU16378.1"/>
    </source>
</evidence>
<organism evidence="2">
    <name type="scientific">Thermodesulfobacterium geofontis</name>
    <dbReference type="NCBI Taxonomy" id="1295609"/>
    <lineage>
        <taxon>Bacteria</taxon>
        <taxon>Pseudomonadati</taxon>
        <taxon>Thermodesulfobacteriota</taxon>
        <taxon>Thermodesulfobacteria</taxon>
        <taxon>Thermodesulfobacteriales</taxon>
        <taxon>Thermodesulfobacteriaceae</taxon>
        <taxon>Thermodesulfobacterium</taxon>
    </lineage>
</organism>
<evidence type="ECO:0000259" key="1">
    <source>
        <dbReference type="Pfam" id="PF01208"/>
    </source>
</evidence>
<gene>
    <name evidence="2" type="ORF">ENU91_07040</name>
</gene>
<dbReference type="AlphaFoldDB" id="A0A7V4N5D5"/>
<comment type="caution">
    <text evidence="2">The sequence shown here is derived from an EMBL/GenBank/DDBJ whole genome shotgun (WGS) entry which is preliminary data.</text>
</comment>
<dbReference type="InterPro" id="IPR052024">
    <property type="entry name" value="Methanogen_methyltrans"/>
</dbReference>
<proteinExistence type="predicted"/>
<dbReference type="PANTHER" id="PTHR47099">
    <property type="entry name" value="METHYLCOBAMIDE:COM METHYLTRANSFERASE MTBA"/>
    <property type="match status" value="1"/>
</dbReference>
<dbReference type="Pfam" id="PF01208">
    <property type="entry name" value="URO-D"/>
    <property type="match status" value="1"/>
</dbReference>
<dbReference type="GO" id="GO:0004853">
    <property type="term" value="F:uroporphyrinogen decarboxylase activity"/>
    <property type="evidence" value="ECO:0007669"/>
    <property type="project" value="InterPro"/>
</dbReference>
<dbReference type="PANTHER" id="PTHR47099:SF1">
    <property type="entry name" value="METHYLCOBAMIDE:COM METHYLTRANSFERASE MTBA"/>
    <property type="match status" value="1"/>
</dbReference>
<dbReference type="InterPro" id="IPR038071">
    <property type="entry name" value="UROD/MetE-like_sf"/>
</dbReference>
<dbReference type="SUPFAM" id="SSF51726">
    <property type="entry name" value="UROD/MetE-like"/>
    <property type="match status" value="1"/>
</dbReference>
<accession>A0A7V4N5D5</accession>
<reference evidence="2" key="1">
    <citation type="journal article" date="2020" name="mSystems">
        <title>Genome- and Community-Level Interaction Insights into Carbon Utilization and Element Cycling Functions of Hydrothermarchaeota in Hydrothermal Sediment.</title>
        <authorList>
            <person name="Zhou Z."/>
            <person name="Liu Y."/>
            <person name="Xu W."/>
            <person name="Pan J."/>
            <person name="Luo Z.H."/>
            <person name="Li M."/>
        </authorList>
    </citation>
    <scope>NUCLEOTIDE SEQUENCE [LARGE SCALE GENOMIC DNA]</scope>
    <source>
        <strain evidence="2">SpSt-711</strain>
    </source>
</reference>
<dbReference type="InterPro" id="IPR000257">
    <property type="entry name" value="Uroporphyrinogen_deCOase"/>
</dbReference>
<protein>
    <recommendedName>
        <fullName evidence="1">Uroporphyrinogen decarboxylase (URO-D) domain-containing protein</fullName>
    </recommendedName>
</protein>
<feature type="domain" description="Uroporphyrinogen decarboxylase (URO-D)" evidence="1">
    <location>
        <begin position="165"/>
        <end position="390"/>
    </location>
</feature>
<dbReference type="Gene3D" id="3.20.20.210">
    <property type="match status" value="1"/>
</dbReference>
<name>A0A7V4N5D5_9BACT</name>
<dbReference type="GO" id="GO:0006779">
    <property type="term" value="P:porphyrin-containing compound biosynthetic process"/>
    <property type="evidence" value="ECO:0007669"/>
    <property type="project" value="InterPro"/>
</dbReference>